<dbReference type="AlphaFoldDB" id="A0A699KR66"/>
<organism evidence="1">
    <name type="scientific">Tanacetum cinerariifolium</name>
    <name type="common">Dalmatian daisy</name>
    <name type="synonym">Chrysanthemum cinerariifolium</name>
    <dbReference type="NCBI Taxonomy" id="118510"/>
    <lineage>
        <taxon>Eukaryota</taxon>
        <taxon>Viridiplantae</taxon>
        <taxon>Streptophyta</taxon>
        <taxon>Embryophyta</taxon>
        <taxon>Tracheophyta</taxon>
        <taxon>Spermatophyta</taxon>
        <taxon>Magnoliopsida</taxon>
        <taxon>eudicotyledons</taxon>
        <taxon>Gunneridae</taxon>
        <taxon>Pentapetalae</taxon>
        <taxon>asterids</taxon>
        <taxon>campanulids</taxon>
        <taxon>Asterales</taxon>
        <taxon>Asteraceae</taxon>
        <taxon>Asteroideae</taxon>
        <taxon>Anthemideae</taxon>
        <taxon>Anthemidinae</taxon>
        <taxon>Tanacetum</taxon>
    </lineage>
</organism>
<reference evidence="1" key="1">
    <citation type="journal article" date="2019" name="Sci. Rep.">
        <title>Draft genome of Tanacetum cinerariifolium, the natural source of mosquito coil.</title>
        <authorList>
            <person name="Yamashiro T."/>
            <person name="Shiraishi A."/>
            <person name="Satake H."/>
            <person name="Nakayama K."/>
        </authorList>
    </citation>
    <scope>NUCLEOTIDE SEQUENCE</scope>
</reference>
<comment type="caution">
    <text evidence="1">The sequence shown here is derived from an EMBL/GenBank/DDBJ whole genome shotgun (WGS) entry which is preliminary data.</text>
</comment>
<sequence>VGTNIDTKVQLGAWSWDMATCDEFRVGAGIAEPYPITWCAVEYFEASGTILQLLLQRLSPNSYHNGRTWYEPN</sequence>
<name>A0A699KR66_TANCI</name>
<evidence type="ECO:0000313" key="1">
    <source>
        <dbReference type="EMBL" id="GFB06981.1"/>
    </source>
</evidence>
<accession>A0A699KR66</accession>
<proteinExistence type="predicted"/>
<protein>
    <submittedName>
        <fullName evidence="1">Ankyrin-3 isoform X2</fullName>
    </submittedName>
</protein>
<feature type="non-terminal residue" evidence="1">
    <location>
        <position position="1"/>
    </location>
</feature>
<dbReference type="EMBL" id="BKCJ010545496">
    <property type="protein sequence ID" value="GFB06981.1"/>
    <property type="molecule type" value="Genomic_DNA"/>
</dbReference>
<gene>
    <name evidence="1" type="ORF">Tci_678952</name>
</gene>